<keyword evidence="3" id="KW-0804">Transcription</keyword>
<dbReference type="AlphaFoldDB" id="A0A2N5N8P6"/>
<dbReference type="InterPro" id="IPR051011">
    <property type="entry name" value="Metal_resp_trans_reg"/>
</dbReference>
<name>A0A2N5N8P6_9BACL</name>
<evidence type="ECO:0000256" key="1">
    <source>
        <dbReference type="ARBA" id="ARBA00023015"/>
    </source>
</evidence>
<dbReference type="PROSITE" id="PS50987">
    <property type="entry name" value="HTH_ARSR_2"/>
    <property type="match status" value="1"/>
</dbReference>
<dbReference type="InterPro" id="IPR001845">
    <property type="entry name" value="HTH_ArsR_DNA-bd_dom"/>
</dbReference>
<evidence type="ECO:0000259" key="4">
    <source>
        <dbReference type="PROSITE" id="PS50987"/>
    </source>
</evidence>
<comment type="caution">
    <text evidence="5">The sequence shown here is derived from an EMBL/GenBank/DDBJ whole genome shotgun (WGS) entry which is preliminary data.</text>
</comment>
<dbReference type="InterPro" id="IPR011991">
    <property type="entry name" value="ArsR-like_HTH"/>
</dbReference>
<dbReference type="PANTHER" id="PTHR43132">
    <property type="entry name" value="ARSENICAL RESISTANCE OPERON REPRESSOR ARSR-RELATED"/>
    <property type="match status" value="1"/>
</dbReference>
<keyword evidence="1" id="KW-0805">Transcription regulation</keyword>
<proteinExistence type="predicted"/>
<dbReference type="Pfam" id="PF01022">
    <property type="entry name" value="HTH_5"/>
    <property type="match status" value="1"/>
</dbReference>
<evidence type="ECO:0000313" key="6">
    <source>
        <dbReference type="Proteomes" id="UP000234789"/>
    </source>
</evidence>
<dbReference type="RefSeq" id="WP_028597208.1">
    <property type="nucleotide sequence ID" value="NZ_BIMM01000001.1"/>
</dbReference>
<dbReference type="GO" id="GO:0003677">
    <property type="term" value="F:DNA binding"/>
    <property type="evidence" value="ECO:0007669"/>
    <property type="project" value="UniProtKB-KW"/>
</dbReference>
<dbReference type="SMART" id="SM00418">
    <property type="entry name" value="HTH_ARSR"/>
    <property type="match status" value="1"/>
</dbReference>
<dbReference type="SUPFAM" id="SSF46785">
    <property type="entry name" value="Winged helix' DNA-binding domain"/>
    <property type="match status" value="1"/>
</dbReference>
<dbReference type="OrthoDB" id="9802016at2"/>
<dbReference type="Proteomes" id="UP000234789">
    <property type="component" value="Unassembled WGS sequence"/>
</dbReference>
<reference evidence="5 6" key="1">
    <citation type="submission" date="2017-05" db="EMBL/GenBank/DDBJ databases">
        <title>Functional genome analysis of Paenibacillus pasadenensis strain R16: insights on endophytic life style and antifungal activity.</title>
        <authorList>
            <person name="Passera A."/>
            <person name="Marcolungo L."/>
            <person name="Casati P."/>
            <person name="Brasca M."/>
            <person name="Quaglino F."/>
            <person name="Delledonne M."/>
        </authorList>
    </citation>
    <scope>NUCLEOTIDE SEQUENCE [LARGE SCALE GENOMIC DNA]</scope>
    <source>
        <strain evidence="5 6">R16</strain>
    </source>
</reference>
<dbReference type="PANTHER" id="PTHR43132:SF2">
    <property type="entry name" value="ARSENICAL RESISTANCE OPERON REPRESSOR ARSR-RELATED"/>
    <property type="match status" value="1"/>
</dbReference>
<dbReference type="PRINTS" id="PR00778">
    <property type="entry name" value="HTHARSR"/>
</dbReference>
<dbReference type="InterPro" id="IPR036388">
    <property type="entry name" value="WH-like_DNA-bd_sf"/>
</dbReference>
<dbReference type="Gene3D" id="1.10.10.10">
    <property type="entry name" value="Winged helix-like DNA-binding domain superfamily/Winged helix DNA-binding domain"/>
    <property type="match status" value="1"/>
</dbReference>
<dbReference type="EMBL" id="NFEZ01000003">
    <property type="protein sequence ID" value="PLT46727.1"/>
    <property type="molecule type" value="Genomic_DNA"/>
</dbReference>
<dbReference type="CDD" id="cd00090">
    <property type="entry name" value="HTH_ARSR"/>
    <property type="match status" value="1"/>
</dbReference>
<feature type="domain" description="HTH arsR-type" evidence="4">
    <location>
        <begin position="3"/>
        <end position="97"/>
    </location>
</feature>
<organism evidence="5 6">
    <name type="scientific">Paenibacillus pasadenensis</name>
    <dbReference type="NCBI Taxonomy" id="217090"/>
    <lineage>
        <taxon>Bacteria</taxon>
        <taxon>Bacillati</taxon>
        <taxon>Bacillota</taxon>
        <taxon>Bacilli</taxon>
        <taxon>Bacillales</taxon>
        <taxon>Paenibacillaceae</taxon>
        <taxon>Paenibacillus</taxon>
    </lineage>
</organism>
<keyword evidence="2" id="KW-0238">DNA-binding</keyword>
<protein>
    <submittedName>
        <fullName evidence="5">Transcriptional regulator, ArsR family</fullName>
    </submittedName>
</protein>
<accession>A0A2N5N8P6</accession>
<evidence type="ECO:0000256" key="3">
    <source>
        <dbReference type="ARBA" id="ARBA00023163"/>
    </source>
</evidence>
<dbReference type="InterPro" id="IPR036390">
    <property type="entry name" value="WH_DNA-bd_sf"/>
</dbReference>
<evidence type="ECO:0000313" key="5">
    <source>
        <dbReference type="EMBL" id="PLT46727.1"/>
    </source>
</evidence>
<gene>
    <name evidence="5" type="ORF">B8V81_0951</name>
</gene>
<dbReference type="NCBIfam" id="NF033788">
    <property type="entry name" value="HTH_metalloreg"/>
    <property type="match status" value="1"/>
</dbReference>
<sequence>MNTDSRAFEEAAELLKALAHPVRLCIVNGLLAKGSCNVSFMQDCLGLPQSTVSQHLQKLRAAGIVQTSRSGLEVHYTIADERVKQLAGILLKEETPS</sequence>
<keyword evidence="6" id="KW-1185">Reference proteome</keyword>
<dbReference type="GO" id="GO:0003700">
    <property type="term" value="F:DNA-binding transcription factor activity"/>
    <property type="evidence" value="ECO:0007669"/>
    <property type="project" value="InterPro"/>
</dbReference>
<evidence type="ECO:0000256" key="2">
    <source>
        <dbReference type="ARBA" id="ARBA00023125"/>
    </source>
</evidence>